<dbReference type="KEGG" id="fla:SY85_13035"/>
<protein>
    <submittedName>
        <fullName evidence="2">Uncharacterized protein</fullName>
    </submittedName>
</protein>
<feature type="region of interest" description="Disordered" evidence="1">
    <location>
        <begin position="1"/>
        <end position="91"/>
    </location>
</feature>
<evidence type="ECO:0000313" key="2">
    <source>
        <dbReference type="EMBL" id="ANE51298.1"/>
    </source>
</evidence>
<reference evidence="2 3" key="2">
    <citation type="journal article" date="2016" name="Int. J. Syst. Evol. Microbiol.">
        <title>Flavisolibacter tropicus sp. nov., isolated from tropical soil.</title>
        <authorList>
            <person name="Lee J.J."/>
            <person name="Kang M.S."/>
            <person name="Kim G.S."/>
            <person name="Lee C.S."/>
            <person name="Lim S."/>
            <person name="Lee J."/>
            <person name="Roh S.H."/>
            <person name="Kang H."/>
            <person name="Ha J.M."/>
            <person name="Bae S."/>
            <person name="Jung H.Y."/>
            <person name="Kim M.K."/>
        </authorList>
    </citation>
    <scope>NUCLEOTIDE SEQUENCE [LARGE SCALE GENOMIC DNA]</scope>
    <source>
        <strain evidence="2 3">LCS9</strain>
    </source>
</reference>
<evidence type="ECO:0000313" key="3">
    <source>
        <dbReference type="Proteomes" id="UP000077177"/>
    </source>
</evidence>
<accession>A0A172TWF6</accession>
<name>A0A172TWF6_9BACT</name>
<dbReference type="EMBL" id="CP011390">
    <property type="protein sequence ID" value="ANE51298.1"/>
    <property type="molecule type" value="Genomic_DNA"/>
</dbReference>
<feature type="compositionally biased region" description="Basic and acidic residues" evidence="1">
    <location>
        <begin position="60"/>
        <end position="79"/>
    </location>
</feature>
<dbReference type="AlphaFoldDB" id="A0A172TWF6"/>
<keyword evidence="3" id="KW-1185">Reference proteome</keyword>
<proteinExistence type="predicted"/>
<evidence type="ECO:0000256" key="1">
    <source>
        <dbReference type="SAM" id="MobiDB-lite"/>
    </source>
</evidence>
<reference evidence="3" key="1">
    <citation type="submission" date="2015-01" db="EMBL/GenBank/DDBJ databases">
        <title>Flavisolibacter sp./LCS9/ whole genome sequencing.</title>
        <authorList>
            <person name="Kim M.K."/>
            <person name="Srinivasan S."/>
            <person name="Lee J.-J."/>
        </authorList>
    </citation>
    <scope>NUCLEOTIDE SEQUENCE [LARGE SCALE GENOMIC DNA]</scope>
    <source>
        <strain evidence="3">LCS9</strain>
    </source>
</reference>
<dbReference type="Proteomes" id="UP000077177">
    <property type="component" value="Chromosome"/>
</dbReference>
<sequence length="91" mass="10286">MRVQEHKCLSLHTKHTPPPLKGSGPSTGTPQIAPMAQRFEPQGHREHKGTQRKSFAQGKGEQEKNNEQATRNEEGRREGMVNAQRSILNYQ</sequence>
<gene>
    <name evidence="2" type="ORF">SY85_13035</name>
</gene>
<organism evidence="2 3">
    <name type="scientific">Flavisolibacter tropicus</name>
    <dbReference type="NCBI Taxonomy" id="1492898"/>
    <lineage>
        <taxon>Bacteria</taxon>
        <taxon>Pseudomonadati</taxon>
        <taxon>Bacteroidota</taxon>
        <taxon>Chitinophagia</taxon>
        <taxon>Chitinophagales</taxon>
        <taxon>Chitinophagaceae</taxon>
        <taxon>Flavisolibacter</taxon>
    </lineage>
</organism>